<dbReference type="Pfam" id="PF01370">
    <property type="entry name" value="Epimerase"/>
    <property type="match status" value="1"/>
</dbReference>
<protein>
    <submittedName>
        <fullName evidence="3">NAD-dependent epimerase</fullName>
    </submittedName>
</protein>
<dbReference type="Proteomes" id="UP001305925">
    <property type="component" value="Chromosome"/>
</dbReference>
<dbReference type="InterPro" id="IPR001509">
    <property type="entry name" value="Epimerase_deHydtase"/>
</dbReference>
<dbReference type="PRINTS" id="PR01713">
    <property type="entry name" value="NUCEPIMERASE"/>
</dbReference>
<feature type="domain" description="NAD-dependent epimerase/dehydratase" evidence="2">
    <location>
        <begin position="3"/>
        <end position="258"/>
    </location>
</feature>
<dbReference type="CDD" id="cd05253">
    <property type="entry name" value="UDP_GE_SDE_e"/>
    <property type="match status" value="1"/>
</dbReference>
<evidence type="ECO:0000256" key="1">
    <source>
        <dbReference type="ARBA" id="ARBA00023027"/>
    </source>
</evidence>
<name>A0ABZ0CCL1_9SPIR</name>
<dbReference type="RefSeq" id="WP_316257214.1">
    <property type="nucleotide sequence ID" value="NZ_CP132449.1"/>
</dbReference>
<reference evidence="3" key="1">
    <citation type="submission" date="2023-07" db="EMBL/GenBank/DDBJ databases">
        <title>Genome sequencing of multiple Borrelia sensu lato isolates.</title>
        <authorList>
            <person name="Mongodin E.F."/>
            <person name="Rudenko N."/>
            <person name="Fraser C.M."/>
            <person name="Schutzer S."/>
            <person name="Luft B."/>
            <person name="Morgan R."/>
            <person name="Chastens S."/>
            <person name="Qiu W."/>
        </authorList>
    </citation>
    <scope>NUCLEOTIDE SEQUENCE [LARGE SCALE GENOMIC DNA]</scope>
    <source>
        <strain evidence="3">SCW30h</strain>
    </source>
</reference>
<evidence type="ECO:0000313" key="3">
    <source>
        <dbReference type="EMBL" id="WNY64074.1"/>
    </source>
</evidence>
<keyword evidence="1" id="KW-0520">NAD</keyword>
<evidence type="ECO:0000259" key="2">
    <source>
        <dbReference type="Pfam" id="PF01370"/>
    </source>
</evidence>
<dbReference type="Gene3D" id="3.40.50.720">
    <property type="entry name" value="NAD(P)-binding Rossmann-like Domain"/>
    <property type="match status" value="1"/>
</dbReference>
<keyword evidence="4" id="KW-1185">Reference proteome</keyword>
<proteinExistence type="predicted"/>
<dbReference type="EMBL" id="CP132449">
    <property type="protein sequence ID" value="WNY64074.1"/>
    <property type="molecule type" value="Genomic_DNA"/>
</dbReference>
<dbReference type="SUPFAM" id="SSF51735">
    <property type="entry name" value="NAD(P)-binding Rossmann-fold domains"/>
    <property type="match status" value="1"/>
</dbReference>
<dbReference type="InterPro" id="IPR036291">
    <property type="entry name" value="NAD(P)-bd_dom_sf"/>
</dbReference>
<sequence length="356" mass="40282">MKIFLTGIAGFIGFHVAKKLVEEGHEVLGIDVLNDYYDPKFKHERLEALGFCSKDIKTPNKIIKSKKYNNLSFAYLDILNKDKLLELFKDHKFTHVCHLAAQAGIRDSLENPDSYVSINIVGFFNVLDACRVYKENIEHFVYASTSSVYGINENMPSSEDSITDHPLNLYAASKKSNEMMAHAYSASFNIPTTGLRFFTVYGTYGRPDMALYLFSDGIKNGKFINIFNNGNMARDFTYVSDIADGVYKVLKNPAKSDCHFDVKNPNSSTSSFPYRIYNIGTGHATKLLDFISELEANFDKKALKNYMPMQKADVVESCCDILKLKNDVGYEAKISIKEGIKEFSQWYKMLASTKNV</sequence>
<evidence type="ECO:0000313" key="4">
    <source>
        <dbReference type="Proteomes" id="UP001305925"/>
    </source>
</evidence>
<gene>
    <name evidence="3" type="ORF">QIA00_02195</name>
</gene>
<accession>A0ABZ0CCL1</accession>
<organism evidence="3 4">
    <name type="scientific">Borreliella americana</name>
    <dbReference type="NCBI Taxonomy" id="478807"/>
    <lineage>
        <taxon>Bacteria</taxon>
        <taxon>Pseudomonadati</taxon>
        <taxon>Spirochaetota</taxon>
        <taxon>Spirochaetia</taxon>
        <taxon>Spirochaetales</taxon>
        <taxon>Borreliaceae</taxon>
        <taxon>Borreliella</taxon>
    </lineage>
</organism>
<dbReference type="PANTHER" id="PTHR43574">
    <property type="entry name" value="EPIMERASE-RELATED"/>
    <property type="match status" value="1"/>
</dbReference>